<dbReference type="GO" id="GO:0009086">
    <property type="term" value="P:methionine biosynthetic process"/>
    <property type="evidence" value="ECO:0007669"/>
    <property type="project" value="UniProtKB-KW"/>
</dbReference>
<dbReference type="InterPro" id="IPR000672">
    <property type="entry name" value="THF_DH/CycHdrlase"/>
</dbReference>
<dbReference type="AlphaFoldDB" id="B0VGJ7"/>
<protein>
    <recommendedName>
        <fullName evidence="12">Bifunctional protein FolD</fullName>
    </recommendedName>
    <domain>
        <recommendedName>
            <fullName evidence="12">Methylenetetrahydrofolate dehydrogenase</fullName>
            <ecNumber evidence="12">1.5.1.5</ecNumber>
        </recommendedName>
    </domain>
    <domain>
        <recommendedName>
            <fullName evidence="12">Methenyltetrahydrofolate cyclohydrolase</fullName>
            <ecNumber evidence="12">3.5.4.9</ecNumber>
        </recommendedName>
    </domain>
</protein>
<reference evidence="15 16" key="1">
    <citation type="journal article" date="2008" name="J. Bacteriol.">
        <title>'Candidatus Cloacamonas acidaminovorans': genome sequence reconstruction provides a first glimpse of a new bacterial division.</title>
        <authorList>
            <person name="Pelletier E."/>
            <person name="Kreimeyer A."/>
            <person name="Bocs S."/>
            <person name="Rouy Z."/>
            <person name="Gyapay G."/>
            <person name="Chouari R."/>
            <person name="Riviere D."/>
            <person name="Ganesan A."/>
            <person name="Daegelen P."/>
            <person name="Sghir A."/>
            <person name="Cohen G.N."/>
            <person name="Medigue C."/>
            <person name="Weissenbach J."/>
            <person name="Le Paslier D."/>
        </authorList>
    </citation>
    <scope>NUCLEOTIDE SEQUENCE [LARGE SCALE GENOMIC DNA]</scope>
    <source>
        <strain evidence="16">Evry</strain>
    </source>
</reference>
<dbReference type="Pfam" id="PF00763">
    <property type="entry name" value="THF_DHG_CYH"/>
    <property type="match status" value="1"/>
</dbReference>
<comment type="similarity">
    <text evidence="12">Belongs to the tetrahydrofolate dehydrogenase/cyclohydrolase family.</text>
</comment>
<evidence type="ECO:0000313" key="15">
    <source>
        <dbReference type="EMBL" id="CAO80434.1"/>
    </source>
</evidence>
<dbReference type="Proteomes" id="UP000002019">
    <property type="component" value="Chromosome"/>
</dbReference>
<dbReference type="UniPathway" id="UPA00193"/>
<evidence type="ECO:0000313" key="16">
    <source>
        <dbReference type="Proteomes" id="UP000002019"/>
    </source>
</evidence>
<keyword evidence="8 12" id="KW-0560">Oxidoreductase</keyword>
<dbReference type="InterPro" id="IPR020630">
    <property type="entry name" value="THF_DH/CycHdrlase_cat_dom"/>
</dbReference>
<dbReference type="HOGENOM" id="CLU_034045_2_1_0"/>
<dbReference type="FunFam" id="3.40.50.720:FF:000006">
    <property type="entry name" value="Bifunctional protein FolD"/>
    <property type="match status" value="1"/>
</dbReference>
<dbReference type="KEGG" id="caci:CLOAM0539"/>
<dbReference type="CDD" id="cd01080">
    <property type="entry name" value="NAD_bind_m-THF_DH_Cyclohyd"/>
    <property type="match status" value="1"/>
</dbReference>
<evidence type="ECO:0000256" key="12">
    <source>
        <dbReference type="HAMAP-Rule" id="MF_01576"/>
    </source>
</evidence>
<comment type="caution">
    <text evidence="12">Lacks conserved residue(s) required for the propagation of feature annotation.</text>
</comment>
<evidence type="ECO:0000256" key="3">
    <source>
        <dbReference type="ARBA" id="ARBA00022563"/>
    </source>
</evidence>
<evidence type="ECO:0000259" key="13">
    <source>
        <dbReference type="Pfam" id="PF00763"/>
    </source>
</evidence>
<dbReference type="Gene3D" id="3.40.50.10860">
    <property type="entry name" value="Leucine Dehydrogenase, chain A, domain 1"/>
    <property type="match status" value="1"/>
</dbReference>
<dbReference type="EC" id="3.5.4.9" evidence="12"/>
<dbReference type="GO" id="GO:0000105">
    <property type="term" value="P:L-histidine biosynthetic process"/>
    <property type="evidence" value="ECO:0007669"/>
    <property type="project" value="UniProtKB-KW"/>
</dbReference>
<dbReference type="EMBL" id="CU466930">
    <property type="protein sequence ID" value="CAO80434.1"/>
    <property type="molecule type" value="Genomic_DNA"/>
</dbReference>
<evidence type="ECO:0000256" key="11">
    <source>
        <dbReference type="ARBA" id="ARBA00023268"/>
    </source>
</evidence>
<evidence type="ECO:0000256" key="2">
    <source>
        <dbReference type="ARBA" id="ARBA00011738"/>
    </source>
</evidence>
<evidence type="ECO:0000256" key="10">
    <source>
        <dbReference type="ARBA" id="ARBA00023167"/>
    </source>
</evidence>
<keyword evidence="7 12" id="KW-0521">NADP</keyword>
<dbReference type="PANTHER" id="PTHR48099">
    <property type="entry name" value="C-1-TETRAHYDROFOLATE SYNTHASE, CYTOPLASMIC-RELATED"/>
    <property type="match status" value="1"/>
</dbReference>
<keyword evidence="11 12" id="KW-0511">Multifunctional enzyme</keyword>
<dbReference type="InterPro" id="IPR036291">
    <property type="entry name" value="NAD(P)-bd_dom_sf"/>
</dbReference>
<keyword evidence="6 12" id="KW-0378">Hydrolase</keyword>
<keyword evidence="4 12" id="KW-0028">Amino-acid biosynthesis</keyword>
<proteinExistence type="inferred from homology"/>
<keyword evidence="9 12" id="KW-0368">Histidine biosynthesis</keyword>
<comment type="catalytic activity">
    <reaction evidence="12">
        <text>(6R)-5,10-methenyltetrahydrofolate + H2O = (6R)-10-formyltetrahydrofolate + H(+)</text>
        <dbReference type="Rhea" id="RHEA:23700"/>
        <dbReference type="ChEBI" id="CHEBI:15377"/>
        <dbReference type="ChEBI" id="CHEBI:15378"/>
        <dbReference type="ChEBI" id="CHEBI:57455"/>
        <dbReference type="ChEBI" id="CHEBI:195366"/>
        <dbReference type="EC" id="3.5.4.9"/>
    </reaction>
</comment>
<dbReference type="InterPro" id="IPR020631">
    <property type="entry name" value="THF_DH/CycHdrlase_NAD-bd_dom"/>
</dbReference>
<evidence type="ECO:0000256" key="9">
    <source>
        <dbReference type="ARBA" id="ARBA00023102"/>
    </source>
</evidence>
<dbReference type="Gene3D" id="3.40.50.720">
    <property type="entry name" value="NAD(P)-binding Rossmann-like Domain"/>
    <property type="match status" value="1"/>
</dbReference>
<organism evidence="15 16">
    <name type="scientific">Cloacimonas acidaminovorans (strain Evry)</name>
    <dbReference type="NCBI Taxonomy" id="459349"/>
    <lineage>
        <taxon>Bacteria</taxon>
        <taxon>Pseudomonadati</taxon>
        <taxon>Candidatus Cloacimonadota</taxon>
        <taxon>Candidatus Cloacimonadia</taxon>
        <taxon>Candidatus Cloacimonadales</taxon>
        <taxon>Candidatus Cloacimonadaceae</taxon>
        <taxon>Candidatus Cloacimonas</taxon>
    </lineage>
</organism>
<dbReference type="SUPFAM" id="SSF51735">
    <property type="entry name" value="NAD(P)-binding Rossmann-fold domains"/>
    <property type="match status" value="1"/>
</dbReference>
<dbReference type="PANTHER" id="PTHR48099:SF5">
    <property type="entry name" value="C-1-TETRAHYDROFOLATE SYNTHASE, CYTOPLASMIC"/>
    <property type="match status" value="1"/>
</dbReference>
<feature type="binding site" evidence="12">
    <location>
        <begin position="165"/>
        <end position="167"/>
    </location>
    <ligand>
        <name>NADP(+)</name>
        <dbReference type="ChEBI" id="CHEBI:58349"/>
    </ligand>
</feature>
<dbReference type="EC" id="1.5.1.5" evidence="12"/>
<keyword evidence="10 12" id="KW-0486">Methionine biosynthesis</keyword>
<gene>
    <name evidence="12 15" type="primary">folD</name>
    <name evidence="15" type="ordered locus">CLOAM0539</name>
</gene>
<dbReference type="HAMAP" id="MF_01576">
    <property type="entry name" value="THF_DHG_CYH"/>
    <property type="match status" value="1"/>
</dbReference>
<evidence type="ECO:0000256" key="6">
    <source>
        <dbReference type="ARBA" id="ARBA00022801"/>
    </source>
</evidence>
<keyword evidence="5 12" id="KW-0658">Purine biosynthesis</keyword>
<accession>B0VGJ7</accession>
<evidence type="ECO:0000256" key="8">
    <source>
        <dbReference type="ARBA" id="ARBA00023002"/>
    </source>
</evidence>
<feature type="domain" description="Tetrahydrofolate dehydrogenase/cyclohydrolase catalytic" evidence="13">
    <location>
        <begin position="9"/>
        <end position="120"/>
    </location>
</feature>
<dbReference type="InterPro" id="IPR046346">
    <property type="entry name" value="Aminoacid_DH-like_N_sf"/>
</dbReference>
<dbReference type="SUPFAM" id="SSF53223">
    <property type="entry name" value="Aminoacid dehydrogenase-like, N-terminal domain"/>
    <property type="match status" value="1"/>
</dbReference>
<comment type="catalytic activity">
    <reaction evidence="12">
        <text>(6R)-5,10-methylene-5,6,7,8-tetrahydrofolate + NADP(+) = (6R)-5,10-methenyltetrahydrofolate + NADPH</text>
        <dbReference type="Rhea" id="RHEA:22812"/>
        <dbReference type="ChEBI" id="CHEBI:15636"/>
        <dbReference type="ChEBI" id="CHEBI:57455"/>
        <dbReference type="ChEBI" id="CHEBI:57783"/>
        <dbReference type="ChEBI" id="CHEBI:58349"/>
        <dbReference type="EC" id="1.5.1.5"/>
    </reaction>
</comment>
<dbReference type="eggNOG" id="COG0190">
    <property type="taxonomic scope" value="Bacteria"/>
</dbReference>
<dbReference type="GO" id="GO:0006164">
    <property type="term" value="P:purine nucleotide biosynthetic process"/>
    <property type="evidence" value="ECO:0007669"/>
    <property type="project" value="UniProtKB-KW"/>
</dbReference>
<dbReference type="PRINTS" id="PR00085">
    <property type="entry name" value="THFDHDRGNASE"/>
</dbReference>
<evidence type="ECO:0000256" key="7">
    <source>
        <dbReference type="ARBA" id="ARBA00022857"/>
    </source>
</evidence>
<dbReference type="OrthoDB" id="9803580at2"/>
<feature type="binding site" evidence="12">
    <location>
        <position position="235"/>
    </location>
    <ligand>
        <name>NADP(+)</name>
        <dbReference type="ChEBI" id="CHEBI:58349"/>
    </ligand>
</feature>
<evidence type="ECO:0000256" key="4">
    <source>
        <dbReference type="ARBA" id="ARBA00022605"/>
    </source>
</evidence>
<keyword evidence="3 12" id="KW-0554">One-carbon metabolism</keyword>
<dbReference type="RefSeq" id="WP_015424295.1">
    <property type="nucleotide sequence ID" value="NC_020449.1"/>
</dbReference>
<sequence length="307" mass="33699">MNKIMEKVLNGKPVAQLINRTCSSLIANYGLKPQMVLIQVGDDPASTYYVQSIINSGKKLGCFCQMKILLDNISEQELLAILNEANHNPDVNGIMLQKPLPKHINESKVNSAINPAKDLDCLHPLNLGKIMLEEEGFLPCTPAAVLFCMLYYGIETQGKHIVILGRSNVVGKPLANILLWKRSFANATVTVCHSKTNNLAEFTKEADILITAIGKAEFVTPEMVKENAIILDVGINEIKLANGESNYVGDVNYSLCYDKALAITPVPGGIGRITTSVLFLNLVDACLKSRNTNKSIDEYIHLIFDVK</sequence>
<dbReference type="GO" id="GO:0035999">
    <property type="term" value="P:tetrahydrofolate interconversion"/>
    <property type="evidence" value="ECO:0007669"/>
    <property type="project" value="UniProtKB-UniRule"/>
</dbReference>
<dbReference type="GO" id="GO:0004488">
    <property type="term" value="F:methylenetetrahydrofolate dehydrogenase (NADP+) activity"/>
    <property type="evidence" value="ECO:0007669"/>
    <property type="project" value="UniProtKB-UniRule"/>
</dbReference>
<dbReference type="STRING" id="459349.CLOAM0539"/>
<evidence type="ECO:0000256" key="5">
    <source>
        <dbReference type="ARBA" id="ARBA00022755"/>
    </source>
</evidence>
<dbReference type="GO" id="GO:0004477">
    <property type="term" value="F:methenyltetrahydrofolate cyclohydrolase activity"/>
    <property type="evidence" value="ECO:0007669"/>
    <property type="project" value="UniProtKB-UniRule"/>
</dbReference>
<evidence type="ECO:0000259" key="14">
    <source>
        <dbReference type="Pfam" id="PF02882"/>
    </source>
</evidence>
<dbReference type="Pfam" id="PF02882">
    <property type="entry name" value="THF_DHG_CYH_C"/>
    <property type="match status" value="1"/>
</dbReference>
<comment type="function">
    <text evidence="12">Catalyzes the oxidation of 5,10-methylenetetrahydrofolate to 5,10-methenyltetrahydrofolate and then the hydrolysis of 5,10-methenyltetrahydrofolate to 10-formyltetrahydrofolate.</text>
</comment>
<evidence type="ECO:0000256" key="1">
    <source>
        <dbReference type="ARBA" id="ARBA00004777"/>
    </source>
</evidence>
<keyword evidence="16" id="KW-1185">Reference proteome</keyword>
<name>B0VGJ7_CLOAI</name>
<comment type="pathway">
    <text evidence="1 12">One-carbon metabolism; tetrahydrofolate interconversion.</text>
</comment>
<comment type="subunit">
    <text evidence="2 12">Homodimer.</text>
</comment>
<dbReference type="GO" id="GO:0005829">
    <property type="term" value="C:cytosol"/>
    <property type="evidence" value="ECO:0007669"/>
    <property type="project" value="TreeGrafter"/>
</dbReference>
<feature type="domain" description="Tetrahydrofolate dehydrogenase/cyclohydrolase NAD(P)-binding" evidence="14">
    <location>
        <begin position="139"/>
        <end position="288"/>
    </location>
</feature>